<accession>A0A4Y2U068</accession>
<dbReference type="AlphaFoldDB" id="A0A4Y2U068"/>
<dbReference type="EMBL" id="BGPR01032431">
    <property type="protein sequence ID" value="GBO05972.1"/>
    <property type="molecule type" value="Genomic_DNA"/>
</dbReference>
<evidence type="ECO:0000313" key="1">
    <source>
        <dbReference type="EMBL" id="GBO05926.1"/>
    </source>
</evidence>
<dbReference type="Proteomes" id="UP000499080">
    <property type="component" value="Unassembled WGS sequence"/>
</dbReference>
<gene>
    <name evidence="2" type="ORF">AVEN_253884_1</name>
    <name evidence="1" type="ORF">AVEN_51497_1</name>
</gene>
<sequence length="95" mass="10893">MASSTPRGFSRKAPMDASGAFALFKHSECLSDRELLKHRKRREHAIHTQFTTVERVTAAMGLVITSSESRIQVWGRAEVIKILYRSDERQTSWLM</sequence>
<evidence type="ECO:0000313" key="3">
    <source>
        <dbReference type="Proteomes" id="UP000499080"/>
    </source>
</evidence>
<reference evidence="2 3" key="1">
    <citation type="journal article" date="2019" name="Sci. Rep.">
        <title>Orb-weaving spider Araneus ventricosus genome elucidates the spidroin gene catalogue.</title>
        <authorList>
            <person name="Kono N."/>
            <person name="Nakamura H."/>
            <person name="Ohtoshi R."/>
            <person name="Moran D.A.P."/>
            <person name="Shinohara A."/>
            <person name="Yoshida Y."/>
            <person name="Fujiwara M."/>
            <person name="Mori M."/>
            <person name="Tomita M."/>
            <person name="Arakawa K."/>
        </authorList>
    </citation>
    <scope>NUCLEOTIDE SEQUENCE [LARGE SCALE GENOMIC DNA]</scope>
</reference>
<proteinExistence type="predicted"/>
<evidence type="ECO:0000313" key="2">
    <source>
        <dbReference type="EMBL" id="GBO05972.1"/>
    </source>
</evidence>
<dbReference type="EMBL" id="BGPR01032394">
    <property type="protein sequence ID" value="GBO05926.1"/>
    <property type="molecule type" value="Genomic_DNA"/>
</dbReference>
<comment type="caution">
    <text evidence="2">The sequence shown here is derived from an EMBL/GenBank/DDBJ whole genome shotgun (WGS) entry which is preliminary data.</text>
</comment>
<protein>
    <submittedName>
        <fullName evidence="2">Uncharacterized protein</fullName>
    </submittedName>
</protein>
<organism evidence="2 3">
    <name type="scientific">Araneus ventricosus</name>
    <name type="common">Orbweaver spider</name>
    <name type="synonym">Epeira ventricosa</name>
    <dbReference type="NCBI Taxonomy" id="182803"/>
    <lineage>
        <taxon>Eukaryota</taxon>
        <taxon>Metazoa</taxon>
        <taxon>Ecdysozoa</taxon>
        <taxon>Arthropoda</taxon>
        <taxon>Chelicerata</taxon>
        <taxon>Arachnida</taxon>
        <taxon>Araneae</taxon>
        <taxon>Araneomorphae</taxon>
        <taxon>Entelegynae</taxon>
        <taxon>Araneoidea</taxon>
        <taxon>Araneidae</taxon>
        <taxon>Araneus</taxon>
    </lineage>
</organism>
<name>A0A4Y2U068_ARAVE</name>
<keyword evidence="3" id="KW-1185">Reference proteome</keyword>